<evidence type="ECO:0000313" key="5">
    <source>
        <dbReference type="EMBL" id="CAF4106927.1"/>
    </source>
</evidence>
<evidence type="ECO:0000256" key="3">
    <source>
        <dbReference type="PROSITE-ProRule" id="PRU00023"/>
    </source>
</evidence>
<gene>
    <name evidence="5" type="ORF">FNK824_LOCUS31660</name>
</gene>
<dbReference type="PROSITE" id="PS50088">
    <property type="entry name" value="ANK_REPEAT"/>
    <property type="match status" value="2"/>
</dbReference>
<dbReference type="PANTHER" id="PTHR24173">
    <property type="entry name" value="ANKYRIN REPEAT CONTAINING"/>
    <property type="match status" value="1"/>
</dbReference>
<dbReference type="PROSITE" id="PS50297">
    <property type="entry name" value="ANK_REP_REGION"/>
    <property type="match status" value="2"/>
</dbReference>
<accession>A0A819VD75</accession>
<dbReference type="AlphaFoldDB" id="A0A819VD75"/>
<evidence type="ECO:0000259" key="4">
    <source>
        <dbReference type="Pfam" id="PF01909"/>
    </source>
</evidence>
<comment type="caution">
    <text evidence="5">The sequence shown here is derived from an EMBL/GenBank/DDBJ whole genome shotgun (WGS) entry which is preliminary data.</text>
</comment>
<proteinExistence type="predicted"/>
<keyword evidence="1" id="KW-0677">Repeat</keyword>
<dbReference type="EMBL" id="CAJOBE010010376">
    <property type="protein sequence ID" value="CAF4106927.1"/>
    <property type="molecule type" value="Genomic_DNA"/>
</dbReference>
<dbReference type="SUPFAM" id="SSF48403">
    <property type="entry name" value="Ankyrin repeat"/>
    <property type="match status" value="1"/>
</dbReference>
<organism evidence="5 6">
    <name type="scientific">Rotaria sordida</name>
    <dbReference type="NCBI Taxonomy" id="392033"/>
    <lineage>
        <taxon>Eukaryota</taxon>
        <taxon>Metazoa</taxon>
        <taxon>Spiralia</taxon>
        <taxon>Gnathifera</taxon>
        <taxon>Rotifera</taxon>
        <taxon>Eurotatoria</taxon>
        <taxon>Bdelloidea</taxon>
        <taxon>Philodinida</taxon>
        <taxon>Philodinidae</taxon>
        <taxon>Rotaria</taxon>
    </lineage>
</organism>
<dbReference type="InterPro" id="IPR036770">
    <property type="entry name" value="Ankyrin_rpt-contain_sf"/>
</dbReference>
<protein>
    <recommendedName>
        <fullName evidence="4">Polymerase nucleotidyl transferase domain-containing protein</fullName>
    </recommendedName>
</protein>
<dbReference type="Gene3D" id="1.25.40.20">
    <property type="entry name" value="Ankyrin repeat-containing domain"/>
    <property type="match status" value="1"/>
</dbReference>
<evidence type="ECO:0000256" key="2">
    <source>
        <dbReference type="ARBA" id="ARBA00023043"/>
    </source>
</evidence>
<dbReference type="Pfam" id="PF01909">
    <property type="entry name" value="NTP_transf_2"/>
    <property type="match status" value="1"/>
</dbReference>
<feature type="repeat" description="ANK" evidence="3">
    <location>
        <begin position="168"/>
        <end position="200"/>
    </location>
</feature>
<name>A0A819VD75_9BILA</name>
<dbReference type="InterPro" id="IPR002934">
    <property type="entry name" value="Polymerase_NTP_transf_dom"/>
</dbReference>
<dbReference type="Proteomes" id="UP000663874">
    <property type="component" value="Unassembled WGS sequence"/>
</dbReference>
<dbReference type="GO" id="GO:0016779">
    <property type="term" value="F:nucleotidyltransferase activity"/>
    <property type="evidence" value="ECO:0007669"/>
    <property type="project" value="InterPro"/>
</dbReference>
<feature type="repeat" description="ANK" evidence="3">
    <location>
        <begin position="135"/>
        <end position="167"/>
    </location>
</feature>
<dbReference type="SMART" id="SM00248">
    <property type="entry name" value="ANK"/>
    <property type="match status" value="5"/>
</dbReference>
<evidence type="ECO:0000313" key="6">
    <source>
        <dbReference type="Proteomes" id="UP000663874"/>
    </source>
</evidence>
<evidence type="ECO:0000256" key="1">
    <source>
        <dbReference type="ARBA" id="ARBA00022737"/>
    </source>
</evidence>
<dbReference type="Pfam" id="PF12796">
    <property type="entry name" value="Ank_2"/>
    <property type="match status" value="2"/>
</dbReference>
<dbReference type="PANTHER" id="PTHR24173:SF89">
    <property type="entry name" value="ANKYRIN REPEAT DOMAIN 29"/>
    <property type="match status" value="1"/>
</dbReference>
<reference evidence="5" key="1">
    <citation type="submission" date="2021-02" db="EMBL/GenBank/DDBJ databases">
        <authorList>
            <person name="Nowell W R."/>
        </authorList>
    </citation>
    <scope>NUCLEOTIDE SEQUENCE</scope>
</reference>
<dbReference type="InterPro" id="IPR043519">
    <property type="entry name" value="NT_sf"/>
</dbReference>
<sequence length="761" mass="88057">MIVRQILSHTPNVVTTIELRGRVHSVNGDLIDNVTALWCALDRAHFTVARTLIDVGKANVNHGPRHPLLIDAVIRGRLDIVRFLIDNDYADVNQTKTNDEYGCNSLIVSVTYGHTSVVEYLIGKNAELESKTSVDGNTALAVAATKGNLESVRLLCMSGASLTTKTHTDKTPLRLAAENGHFNVMEYLLEQNHHDAIFNDLEFAVASHILTYKDTSNYKSEWAIELLRYLLAKRIQFNVPKTVVEPTNLYDCQRECQTNDEFNQIQNNDDRLYVEALLINERILLAEKDNRALAWLFDRAMTLVEKNQFEQCLDLVLHIYCLSERGEFQPSLKPYFWILYTMFKSNTPVPEHRFWEICDLIFKSSIPNIDGSHERDKSYLLELGSKIDFPDISTVLREMNLNYSDVANIYCHGSWVQGTCTPTSDRDLIIVTYSQQHPLNFWEDFDYFHEFELHNLTDGEKTQARRDFIFKNLFHGIRFLDLAEQLIPTRSMYDLTRVSYILDIMKDIRGDPTDEAALDRVLHFVRIKSTEIKTRLDTLVPREPIRGIFKVYITFECRSNFPQMLKELKNKCHNTKYQLAIIQADTNTKKDTFPQLIAIRSYHGEYPSIGGLIENEVNGDFAEFDIARMIIKSSVSNQGVPSSDIDKQLFWDEQTHCFELHYHLLPNQSHVELSFYRIIDSRKRRLALESSCSSYTMRRIDLNRSQRILKMSFFDIGRKTALEMNDEIMNTLKQYSYPSSKIEPEFVVYDTNIDSMKIVDS</sequence>
<dbReference type="SUPFAM" id="SSF81301">
    <property type="entry name" value="Nucleotidyltransferase"/>
    <property type="match status" value="1"/>
</dbReference>
<dbReference type="InterPro" id="IPR002110">
    <property type="entry name" value="Ankyrin_rpt"/>
</dbReference>
<keyword evidence="2 3" id="KW-0040">ANK repeat</keyword>
<feature type="domain" description="Polymerase nucleotidyl transferase" evidence="4">
    <location>
        <begin position="394"/>
        <end position="474"/>
    </location>
</feature>